<keyword evidence="1" id="KW-0863">Zinc-finger</keyword>
<evidence type="ECO:0000313" key="4">
    <source>
        <dbReference type="EMBL" id="KAH3786789.1"/>
    </source>
</evidence>
<protein>
    <recommendedName>
        <fullName evidence="3">B box-type domain-containing protein</fullName>
    </recommendedName>
</protein>
<comment type="caution">
    <text evidence="4">The sequence shown here is derived from an EMBL/GenBank/DDBJ whole genome shotgun (WGS) entry which is preliminary data.</text>
</comment>
<name>A0A9D4ETS4_DREPO</name>
<dbReference type="InterPro" id="IPR000315">
    <property type="entry name" value="Znf_B-box"/>
</dbReference>
<evidence type="ECO:0000256" key="2">
    <source>
        <dbReference type="SAM" id="Coils"/>
    </source>
</evidence>
<organism evidence="4 5">
    <name type="scientific">Dreissena polymorpha</name>
    <name type="common">Zebra mussel</name>
    <name type="synonym">Mytilus polymorpha</name>
    <dbReference type="NCBI Taxonomy" id="45954"/>
    <lineage>
        <taxon>Eukaryota</taxon>
        <taxon>Metazoa</taxon>
        <taxon>Spiralia</taxon>
        <taxon>Lophotrochozoa</taxon>
        <taxon>Mollusca</taxon>
        <taxon>Bivalvia</taxon>
        <taxon>Autobranchia</taxon>
        <taxon>Heteroconchia</taxon>
        <taxon>Euheterodonta</taxon>
        <taxon>Imparidentia</taxon>
        <taxon>Neoheterodontei</taxon>
        <taxon>Myida</taxon>
        <taxon>Dreissenoidea</taxon>
        <taxon>Dreissenidae</taxon>
        <taxon>Dreissena</taxon>
    </lineage>
</organism>
<keyword evidence="2" id="KW-0175">Coiled coil</keyword>
<dbReference type="PROSITE" id="PS50119">
    <property type="entry name" value="ZF_BBOX"/>
    <property type="match status" value="1"/>
</dbReference>
<keyword evidence="1" id="KW-0862">Zinc</keyword>
<dbReference type="Gene3D" id="3.30.160.60">
    <property type="entry name" value="Classic Zinc Finger"/>
    <property type="match status" value="1"/>
</dbReference>
<dbReference type="EMBL" id="JAIWYP010000008">
    <property type="protein sequence ID" value="KAH3786789.1"/>
    <property type="molecule type" value="Genomic_DNA"/>
</dbReference>
<dbReference type="Proteomes" id="UP000828390">
    <property type="component" value="Unassembled WGS sequence"/>
</dbReference>
<proteinExistence type="predicted"/>
<evidence type="ECO:0000259" key="3">
    <source>
        <dbReference type="PROSITE" id="PS50119"/>
    </source>
</evidence>
<feature type="coiled-coil region" evidence="2">
    <location>
        <begin position="195"/>
        <end position="245"/>
    </location>
</feature>
<keyword evidence="5" id="KW-1185">Reference proteome</keyword>
<reference evidence="4" key="1">
    <citation type="journal article" date="2019" name="bioRxiv">
        <title>The Genome of the Zebra Mussel, Dreissena polymorpha: A Resource for Invasive Species Research.</title>
        <authorList>
            <person name="McCartney M.A."/>
            <person name="Auch B."/>
            <person name="Kono T."/>
            <person name="Mallez S."/>
            <person name="Zhang Y."/>
            <person name="Obille A."/>
            <person name="Becker A."/>
            <person name="Abrahante J.E."/>
            <person name="Garbe J."/>
            <person name="Badalamenti J.P."/>
            <person name="Herman A."/>
            <person name="Mangelson H."/>
            <person name="Liachko I."/>
            <person name="Sullivan S."/>
            <person name="Sone E.D."/>
            <person name="Koren S."/>
            <person name="Silverstein K.A.T."/>
            <person name="Beckman K.B."/>
            <person name="Gohl D.M."/>
        </authorList>
    </citation>
    <scope>NUCLEOTIDE SEQUENCE</scope>
    <source>
        <strain evidence="4">Duluth1</strain>
        <tissue evidence="4">Whole animal</tissue>
    </source>
</reference>
<gene>
    <name evidence="4" type="ORF">DPMN_164899</name>
</gene>
<dbReference type="GO" id="GO:0008270">
    <property type="term" value="F:zinc ion binding"/>
    <property type="evidence" value="ECO:0007669"/>
    <property type="project" value="UniProtKB-KW"/>
</dbReference>
<evidence type="ECO:0000313" key="5">
    <source>
        <dbReference type="Proteomes" id="UP000828390"/>
    </source>
</evidence>
<accession>A0A9D4ETS4</accession>
<dbReference type="SUPFAM" id="SSF57845">
    <property type="entry name" value="B-box zinc-binding domain"/>
    <property type="match status" value="1"/>
</dbReference>
<reference evidence="4" key="2">
    <citation type="submission" date="2020-11" db="EMBL/GenBank/DDBJ databases">
        <authorList>
            <person name="McCartney M.A."/>
            <person name="Auch B."/>
            <person name="Kono T."/>
            <person name="Mallez S."/>
            <person name="Becker A."/>
            <person name="Gohl D.M."/>
            <person name="Silverstein K.A.T."/>
            <person name="Koren S."/>
            <person name="Bechman K.B."/>
            <person name="Herman A."/>
            <person name="Abrahante J.E."/>
            <person name="Garbe J."/>
        </authorList>
    </citation>
    <scope>NUCLEOTIDE SEQUENCE</scope>
    <source>
        <strain evidence="4">Duluth1</strain>
        <tissue evidence="4">Whole animal</tissue>
    </source>
</reference>
<dbReference type="AlphaFoldDB" id="A0A9D4ETS4"/>
<evidence type="ECO:0000256" key="1">
    <source>
        <dbReference type="PROSITE-ProRule" id="PRU00024"/>
    </source>
</evidence>
<keyword evidence="1" id="KW-0479">Metal-binding</keyword>
<feature type="domain" description="B box-type" evidence="3">
    <location>
        <begin position="63"/>
        <end position="106"/>
    </location>
</feature>
<sequence>MASNFENCGFCFNEPVFGFCENCTVRLGKKCFELHKNAPGHITFQLDTSKKLASGPLIREKDIHQQKCSLHVTENLALYCEKHDATVCGRCIRSNHMICKDSIVDLHEITFDKQRTSERITTLKNLEQEICTIEKHIEENLKSNNECKETYLNAIEKYYKELLTRLDKLVSQSKNAGNVRYAQNEENLKKVQVKCKDTKRHIQEQTNTIQELSEKNQQKHLYIISKRLEKELQNLNSVIRQSSLENTIVKFSFERNSKLQTLLQNTIQEIGTLQEACEGSDEVCDQPGIIQVILNI</sequence>